<dbReference type="InterPro" id="IPR045669">
    <property type="entry name" value="FHIP_C"/>
</dbReference>
<organism evidence="3 4">
    <name type="scientific">Pyxicephalus adspersus</name>
    <name type="common">African bullfrog</name>
    <dbReference type="NCBI Taxonomy" id="30357"/>
    <lineage>
        <taxon>Eukaryota</taxon>
        <taxon>Metazoa</taxon>
        <taxon>Chordata</taxon>
        <taxon>Craniata</taxon>
        <taxon>Vertebrata</taxon>
        <taxon>Euteleostomi</taxon>
        <taxon>Amphibia</taxon>
        <taxon>Batrachia</taxon>
        <taxon>Anura</taxon>
        <taxon>Neobatrachia</taxon>
        <taxon>Ranoidea</taxon>
        <taxon>Pyxicephalidae</taxon>
        <taxon>Pyxicephalinae</taxon>
        <taxon>Pyxicephalus</taxon>
    </lineage>
</organism>
<sequence length="633" mass="71274">MGLRCCVVREPSQDLLQSFVQHWKGVTQYYLETTDESCPARNTDIPWRLRQLLDILVYEEGNALVREDAESEDRSGSAENTGPCMEYFLQHKILETLCTLAKAEYPPGMRQQVLLFFSRLLSNIQHPLLHYIHVHRPVQKLIALGGDTVGVTAHKEELQFLTSVCSKLEKDPSLIIHILEGDNVKRSTSTEENNEPATGSATCKPKQTLFRALIRLSLCQSQKGRLAVKAKEALLGVLHTAQQEGPARIIAHSDLSQQLAGRLCDLHNDIPLSAHPCDIISQEDTDWRIEVSKEQSDSMPPEMAAVRKFLCWLKFCNSLLQESHEMVAVSIANAITEVYLQGKLHDELLQISLTTMRLFEEILFSSDEIALNNLVLRNLENRRYLSGVNEESRVQDGEVFEGTDELEEDPYFTDGLPDTGLQMMGRSQGHQGESLGSEQSMRSFLSLVPEEMKSSDSGFDSYLQDALVQHRDCCKLASHWSWSSTLQPFVTGPSGEEFYEGQFLQVLFDRLGGILDQPYEMNLQVTSLLTRIALFPHPHILEYLLDPYINLAPGARSLFSVLVRVVADLAQRSPRVSNFQETLRLVRRQLLGETPEALLGHETLCRGVVVLEEFCKELAAAACVTRHPLGVYQ</sequence>
<dbReference type="PANTHER" id="PTHR21705:SF9">
    <property type="entry name" value="FHF COMPLEX SUBUNIT HOOK-INTERACTING PROTEIN 2B"/>
    <property type="match status" value="1"/>
</dbReference>
<dbReference type="AlphaFoldDB" id="A0AAV3AZK9"/>
<keyword evidence="4" id="KW-1185">Reference proteome</keyword>
<dbReference type="Pfam" id="PF19311">
    <property type="entry name" value="KELAA"/>
    <property type="match status" value="1"/>
</dbReference>
<comment type="similarity">
    <text evidence="1">Belongs to the FHIP family.</text>
</comment>
<proteinExistence type="inferred from homology"/>
<name>A0AAV3AZK9_PYXAD</name>
<protein>
    <recommendedName>
        <fullName evidence="2">FHF complex subunit HOOK-interacting protein C-terminal domain-containing protein</fullName>
    </recommendedName>
</protein>
<feature type="domain" description="FHF complex subunit HOOK-interacting protein C-terminal" evidence="2">
    <location>
        <begin position="500"/>
        <end position="592"/>
    </location>
</feature>
<comment type="caution">
    <text evidence="3">The sequence shown here is derived from an EMBL/GenBank/DDBJ whole genome shotgun (WGS) entry which is preliminary data.</text>
</comment>
<evidence type="ECO:0000313" key="4">
    <source>
        <dbReference type="Proteomes" id="UP001181693"/>
    </source>
</evidence>
<dbReference type="Pfam" id="PF19314">
    <property type="entry name" value="DUF5917"/>
    <property type="match status" value="1"/>
</dbReference>
<dbReference type="EMBL" id="DYDO01000002">
    <property type="protein sequence ID" value="DBA30186.1"/>
    <property type="molecule type" value="Genomic_DNA"/>
</dbReference>
<accession>A0AAV3AZK9</accession>
<dbReference type="Proteomes" id="UP001181693">
    <property type="component" value="Unassembled WGS sequence"/>
</dbReference>
<evidence type="ECO:0000313" key="3">
    <source>
        <dbReference type="EMBL" id="DBA30186.1"/>
    </source>
</evidence>
<dbReference type="InterPro" id="IPR045668">
    <property type="entry name" value="FHIP_KELAA_motif"/>
</dbReference>
<evidence type="ECO:0000259" key="2">
    <source>
        <dbReference type="Pfam" id="PF19314"/>
    </source>
</evidence>
<dbReference type="InterPro" id="IPR019384">
    <property type="entry name" value="FHIP"/>
</dbReference>
<dbReference type="PANTHER" id="PTHR21705">
    <property type="entry name" value="RAI16 PROTEIN-RELATED"/>
    <property type="match status" value="1"/>
</dbReference>
<gene>
    <name evidence="3" type="ORF">GDO54_006199</name>
</gene>
<evidence type="ECO:0000256" key="1">
    <source>
        <dbReference type="ARBA" id="ARBA00024336"/>
    </source>
</evidence>
<reference evidence="3" key="1">
    <citation type="thesis" date="2020" institute="ProQuest LLC" country="789 East Eisenhower Parkway, Ann Arbor, MI, USA">
        <title>Comparative Genomics and Chromosome Evolution.</title>
        <authorList>
            <person name="Mudd A.B."/>
        </authorList>
    </citation>
    <scope>NUCLEOTIDE SEQUENCE</scope>
    <source>
        <strain evidence="3">1538</strain>
        <tissue evidence="3">Blood</tissue>
    </source>
</reference>
<dbReference type="Pfam" id="PF10257">
    <property type="entry name" value="RAI16-like"/>
    <property type="match status" value="1"/>
</dbReference>